<name>J3ETX1_9EURY</name>
<dbReference type="EMBL" id="ALJD01000012">
    <property type="protein sequence ID" value="EJN57667.1"/>
    <property type="molecule type" value="Genomic_DNA"/>
</dbReference>
<proteinExistence type="predicted"/>
<dbReference type="AlphaFoldDB" id="J3ETX1"/>
<dbReference type="RefSeq" id="WP_009377431.1">
    <property type="nucleotide sequence ID" value="NZ_ALJD01000012.1"/>
</dbReference>
<protein>
    <submittedName>
        <fullName evidence="1">Uncharacterized protein</fullName>
    </submittedName>
</protein>
<evidence type="ECO:0000313" key="1">
    <source>
        <dbReference type="EMBL" id="EJN57667.1"/>
    </source>
</evidence>
<evidence type="ECO:0000313" key="2">
    <source>
        <dbReference type="Proteomes" id="UP000007813"/>
    </source>
</evidence>
<organism evidence="1 2">
    <name type="scientific">Halogranum salarium B-1</name>
    <dbReference type="NCBI Taxonomy" id="1210908"/>
    <lineage>
        <taxon>Archaea</taxon>
        <taxon>Methanobacteriati</taxon>
        <taxon>Methanobacteriota</taxon>
        <taxon>Stenosarchaea group</taxon>
        <taxon>Halobacteria</taxon>
        <taxon>Halobacteriales</taxon>
        <taxon>Haloferacaceae</taxon>
    </lineage>
</organism>
<reference evidence="1 2" key="1">
    <citation type="journal article" date="2012" name="J. Bacteriol.">
        <title>Draft Genome Sequence of the Extremely Halophilic Archaeon Halogranum salarium B-1T.</title>
        <authorList>
            <person name="Kim K.K."/>
            <person name="Lee K.C."/>
            <person name="Lee J.S."/>
        </authorList>
    </citation>
    <scope>NUCLEOTIDE SEQUENCE [LARGE SCALE GENOMIC DNA]</scope>
    <source>
        <strain evidence="1 2">B-1</strain>
    </source>
</reference>
<comment type="caution">
    <text evidence="1">The sequence shown here is derived from an EMBL/GenBank/DDBJ whole genome shotgun (WGS) entry which is preliminary data.</text>
</comment>
<dbReference type="Proteomes" id="UP000007813">
    <property type="component" value="Unassembled WGS sequence"/>
</dbReference>
<accession>J3ETX1</accession>
<gene>
    <name evidence="1" type="ORF">HSB1_40280</name>
</gene>
<sequence>MSTIAIHALLLSAREVADRLVAQVFDVIQRPGSADRCAVCVVDGFEEPWTEATVKDALLVRVSRYTDCV</sequence>